<dbReference type="Proteomes" id="UP000323506">
    <property type="component" value="Chromosome D09"/>
</dbReference>
<evidence type="ECO:0000313" key="1">
    <source>
        <dbReference type="EMBL" id="TYG52860.1"/>
    </source>
</evidence>
<sequence>MAISSSITHIAIIRPKAESLHFCINFFHTLHSLIIHCPSLSQGHPTLAADERQQNCKNTNEFAIET</sequence>
<reference evidence="1 2" key="1">
    <citation type="submission" date="2019-06" db="EMBL/GenBank/DDBJ databases">
        <title>WGS assembly of Gossypium darwinii.</title>
        <authorList>
            <person name="Chen Z.J."/>
            <person name="Sreedasyam A."/>
            <person name="Ando A."/>
            <person name="Song Q."/>
            <person name="De L."/>
            <person name="Hulse-Kemp A."/>
            <person name="Ding M."/>
            <person name="Ye W."/>
            <person name="Kirkbride R."/>
            <person name="Jenkins J."/>
            <person name="Plott C."/>
            <person name="Lovell J."/>
            <person name="Lin Y.-M."/>
            <person name="Vaughn R."/>
            <person name="Liu B."/>
            <person name="Li W."/>
            <person name="Simpson S."/>
            <person name="Scheffler B."/>
            <person name="Saski C."/>
            <person name="Grover C."/>
            <person name="Hu G."/>
            <person name="Conover J."/>
            <person name="Carlson J."/>
            <person name="Shu S."/>
            <person name="Boston L."/>
            <person name="Williams M."/>
            <person name="Peterson D."/>
            <person name="Mcgee K."/>
            <person name="Jones D."/>
            <person name="Wendel J."/>
            <person name="Stelly D."/>
            <person name="Grimwood J."/>
            <person name="Schmutz J."/>
        </authorList>
    </citation>
    <scope>NUCLEOTIDE SEQUENCE [LARGE SCALE GENOMIC DNA]</scope>
    <source>
        <strain evidence="1">1808015.09</strain>
    </source>
</reference>
<protein>
    <submittedName>
        <fullName evidence="1">Uncharacterized protein</fullName>
    </submittedName>
</protein>
<organism evidence="1 2">
    <name type="scientific">Gossypium darwinii</name>
    <name type="common">Darwin's cotton</name>
    <name type="synonym">Gossypium barbadense var. darwinii</name>
    <dbReference type="NCBI Taxonomy" id="34276"/>
    <lineage>
        <taxon>Eukaryota</taxon>
        <taxon>Viridiplantae</taxon>
        <taxon>Streptophyta</taxon>
        <taxon>Embryophyta</taxon>
        <taxon>Tracheophyta</taxon>
        <taxon>Spermatophyta</taxon>
        <taxon>Magnoliopsida</taxon>
        <taxon>eudicotyledons</taxon>
        <taxon>Gunneridae</taxon>
        <taxon>Pentapetalae</taxon>
        <taxon>rosids</taxon>
        <taxon>malvids</taxon>
        <taxon>Malvales</taxon>
        <taxon>Malvaceae</taxon>
        <taxon>Malvoideae</taxon>
        <taxon>Gossypium</taxon>
    </lineage>
</organism>
<proteinExistence type="predicted"/>
<keyword evidence="2" id="KW-1185">Reference proteome</keyword>
<evidence type="ECO:0000313" key="2">
    <source>
        <dbReference type="Proteomes" id="UP000323506"/>
    </source>
</evidence>
<dbReference type="EMBL" id="CM017709">
    <property type="protein sequence ID" value="TYG52860.1"/>
    <property type="molecule type" value="Genomic_DNA"/>
</dbReference>
<dbReference type="AlphaFoldDB" id="A0A5D2B8K6"/>
<name>A0A5D2B8K6_GOSDA</name>
<accession>A0A5D2B8K6</accession>
<gene>
    <name evidence="1" type="ORF">ES288_D09G062200v1</name>
</gene>